<proteinExistence type="predicted"/>
<reference evidence="1" key="1">
    <citation type="submission" date="2013-11" db="EMBL/GenBank/DDBJ databases">
        <title>The Genome Sequence of Phytophthora parasitica IAC_01/95.</title>
        <authorList>
            <consortium name="The Broad Institute Genomics Platform"/>
            <person name="Russ C."/>
            <person name="Tyler B."/>
            <person name="Panabieres F."/>
            <person name="Shan W."/>
            <person name="Tripathy S."/>
            <person name="Grunwald N."/>
            <person name="Machado M."/>
            <person name="Johnson C.S."/>
            <person name="Arredondo F."/>
            <person name="Hong C."/>
            <person name="Coffey M."/>
            <person name="Young S.K."/>
            <person name="Zeng Q."/>
            <person name="Gargeya S."/>
            <person name="Fitzgerald M."/>
            <person name="Abouelleil A."/>
            <person name="Alvarado L."/>
            <person name="Chapman S.B."/>
            <person name="Gainer-Dewar J."/>
            <person name="Goldberg J."/>
            <person name="Griggs A."/>
            <person name="Gujja S."/>
            <person name="Hansen M."/>
            <person name="Howarth C."/>
            <person name="Imamovic A."/>
            <person name="Ireland A."/>
            <person name="Larimer J."/>
            <person name="McCowan C."/>
            <person name="Murphy C."/>
            <person name="Pearson M."/>
            <person name="Poon T.W."/>
            <person name="Priest M."/>
            <person name="Roberts A."/>
            <person name="Saif S."/>
            <person name="Shea T."/>
            <person name="Sykes S."/>
            <person name="Wortman J."/>
            <person name="Nusbaum C."/>
            <person name="Birren B."/>
        </authorList>
    </citation>
    <scope>NUCLEOTIDE SEQUENCE [LARGE SCALE GENOMIC DNA]</scope>
    <source>
        <strain evidence="1">IAC_01/95</strain>
    </source>
</reference>
<evidence type="ECO:0000313" key="1">
    <source>
        <dbReference type="EMBL" id="ETM56406.1"/>
    </source>
</evidence>
<name>W2P6G7_PHYNI</name>
<dbReference type="Proteomes" id="UP000054532">
    <property type="component" value="Unassembled WGS sequence"/>
</dbReference>
<sequence length="35" mass="3944">MDVFSGVMVDLSKVQTCLTDPMLMLLLEPWQELCG</sequence>
<dbReference type="AlphaFoldDB" id="W2P6G7"/>
<organism evidence="1">
    <name type="scientific">Phytophthora nicotianae</name>
    <name type="common">Potato buckeye rot agent</name>
    <name type="synonym">Phytophthora parasitica</name>
    <dbReference type="NCBI Taxonomy" id="4792"/>
    <lineage>
        <taxon>Eukaryota</taxon>
        <taxon>Sar</taxon>
        <taxon>Stramenopiles</taxon>
        <taxon>Oomycota</taxon>
        <taxon>Peronosporomycetes</taxon>
        <taxon>Peronosporales</taxon>
        <taxon>Peronosporaceae</taxon>
        <taxon>Phytophthora</taxon>
    </lineage>
</organism>
<gene>
    <name evidence="1" type="ORF">L914_00615</name>
</gene>
<accession>W2P6G7</accession>
<protein>
    <submittedName>
        <fullName evidence="1">Uncharacterized protein</fullName>
    </submittedName>
</protein>
<dbReference type="EMBL" id="KI690522">
    <property type="protein sequence ID" value="ETM56406.1"/>
    <property type="molecule type" value="Genomic_DNA"/>
</dbReference>